<feature type="region of interest" description="Disordered" evidence="1">
    <location>
        <begin position="274"/>
        <end position="349"/>
    </location>
</feature>
<dbReference type="AlphaFoldDB" id="A0A0D2MC31"/>
<sequence>MSSPDSTVPGVASVRNFTGSFLLANLFAWGLFGVLVNQVYTYFRAFSKDPIKIKLLVYSIFVLQVTQIVLYTNDIWKAMAVNFGNFTAIEASKTIWLSICIFGSIVACAVQSFYAWRIHVLSDKWYPTVLIMVLSLLALGGSFAVGADIRQVVDLPKLANTAAWVRLGLWQGSTASCDVLIAACMIYYLKRRAPYEEEFTATTHIVNQIIRMTIETGSLTASIEIICLILSFVPRGSGYNMSPLYMLSSVYASTLLVVLNSRIKFTVASASTAWNEGPSTSHVPMDSLTTRPGSTKGNTIGSTRCEVSVEVSHDRPVSGASDEAWNKEQSEIPGSPFHSRSVASSQETV</sequence>
<reference evidence="5" key="1">
    <citation type="submission" date="2014-04" db="EMBL/GenBank/DDBJ databases">
        <title>Evolutionary Origins and Diversification of the Mycorrhizal Mutualists.</title>
        <authorList>
            <consortium name="DOE Joint Genome Institute"/>
            <consortium name="Mycorrhizal Genomics Consortium"/>
            <person name="Kohler A."/>
            <person name="Kuo A."/>
            <person name="Nagy L.G."/>
            <person name="Floudas D."/>
            <person name="Copeland A."/>
            <person name="Barry K.W."/>
            <person name="Cichocki N."/>
            <person name="Veneault-Fourrey C."/>
            <person name="LaButti K."/>
            <person name="Lindquist E.A."/>
            <person name="Lipzen A."/>
            <person name="Lundell T."/>
            <person name="Morin E."/>
            <person name="Murat C."/>
            <person name="Riley R."/>
            <person name="Ohm R."/>
            <person name="Sun H."/>
            <person name="Tunlid A."/>
            <person name="Henrissat B."/>
            <person name="Grigoriev I.V."/>
            <person name="Hibbett D.S."/>
            <person name="Martin F."/>
        </authorList>
    </citation>
    <scope>NUCLEOTIDE SEQUENCE [LARGE SCALE GENOMIC DNA]</scope>
    <source>
        <strain evidence="5">FD-334 SS-4</strain>
    </source>
</reference>
<keyword evidence="2" id="KW-0812">Transmembrane</keyword>
<dbReference type="Pfam" id="PF20152">
    <property type="entry name" value="DUF6534"/>
    <property type="match status" value="1"/>
</dbReference>
<evidence type="ECO:0000256" key="2">
    <source>
        <dbReference type="SAM" id="Phobius"/>
    </source>
</evidence>
<evidence type="ECO:0000313" key="5">
    <source>
        <dbReference type="Proteomes" id="UP000054270"/>
    </source>
</evidence>
<name>A0A0D2MC31_HYPSF</name>
<protein>
    <recommendedName>
        <fullName evidence="3">DUF6534 domain-containing protein</fullName>
    </recommendedName>
</protein>
<dbReference type="OMA" id="ASIEIIC"/>
<keyword evidence="2" id="KW-0472">Membrane</keyword>
<evidence type="ECO:0000259" key="3">
    <source>
        <dbReference type="Pfam" id="PF20152"/>
    </source>
</evidence>
<dbReference type="OrthoDB" id="2536347at2759"/>
<feature type="transmembrane region" description="Helical" evidence="2">
    <location>
        <begin position="128"/>
        <end position="147"/>
    </location>
</feature>
<gene>
    <name evidence="4" type="ORF">HYPSUDRAFT_188090</name>
</gene>
<proteinExistence type="predicted"/>
<feature type="domain" description="DUF6534" evidence="3">
    <location>
        <begin position="175"/>
        <end position="262"/>
    </location>
</feature>
<evidence type="ECO:0000313" key="4">
    <source>
        <dbReference type="EMBL" id="KJA20993.1"/>
    </source>
</evidence>
<dbReference type="PANTHER" id="PTHR40465:SF1">
    <property type="entry name" value="DUF6534 DOMAIN-CONTAINING PROTEIN"/>
    <property type="match status" value="1"/>
</dbReference>
<feature type="compositionally biased region" description="Polar residues" evidence="1">
    <location>
        <begin position="274"/>
        <end position="302"/>
    </location>
</feature>
<feature type="transmembrane region" description="Helical" evidence="2">
    <location>
        <begin position="20"/>
        <end position="43"/>
    </location>
</feature>
<feature type="transmembrane region" description="Helical" evidence="2">
    <location>
        <begin position="55"/>
        <end position="75"/>
    </location>
</feature>
<feature type="transmembrane region" description="Helical" evidence="2">
    <location>
        <begin position="239"/>
        <end position="259"/>
    </location>
</feature>
<dbReference type="PANTHER" id="PTHR40465">
    <property type="entry name" value="CHROMOSOME 1, WHOLE GENOME SHOTGUN SEQUENCE"/>
    <property type="match status" value="1"/>
</dbReference>
<feature type="transmembrane region" description="Helical" evidence="2">
    <location>
        <begin position="95"/>
        <end position="116"/>
    </location>
</feature>
<keyword evidence="2" id="KW-1133">Transmembrane helix</keyword>
<dbReference type="Proteomes" id="UP000054270">
    <property type="component" value="Unassembled WGS sequence"/>
</dbReference>
<keyword evidence="5" id="KW-1185">Reference proteome</keyword>
<dbReference type="InterPro" id="IPR045339">
    <property type="entry name" value="DUF6534"/>
</dbReference>
<accession>A0A0D2MC31</accession>
<organism evidence="4 5">
    <name type="scientific">Hypholoma sublateritium (strain FD-334 SS-4)</name>
    <dbReference type="NCBI Taxonomy" id="945553"/>
    <lineage>
        <taxon>Eukaryota</taxon>
        <taxon>Fungi</taxon>
        <taxon>Dikarya</taxon>
        <taxon>Basidiomycota</taxon>
        <taxon>Agaricomycotina</taxon>
        <taxon>Agaricomycetes</taxon>
        <taxon>Agaricomycetidae</taxon>
        <taxon>Agaricales</taxon>
        <taxon>Agaricineae</taxon>
        <taxon>Strophariaceae</taxon>
        <taxon>Hypholoma</taxon>
    </lineage>
</organism>
<feature type="transmembrane region" description="Helical" evidence="2">
    <location>
        <begin position="167"/>
        <end position="189"/>
    </location>
</feature>
<evidence type="ECO:0000256" key="1">
    <source>
        <dbReference type="SAM" id="MobiDB-lite"/>
    </source>
</evidence>
<dbReference type="EMBL" id="KN817562">
    <property type="protein sequence ID" value="KJA20993.1"/>
    <property type="molecule type" value="Genomic_DNA"/>
</dbReference>
<feature type="transmembrane region" description="Helical" evidence="2">
    <location>
        <begin position="209"/>
        <end position="233"/>
    </location>
</feature>